<dbReference type="InterPro" id="IPR032466">
    <property type="entry name" value="Metal_Hydrolase"/>
</dbReference>
<feature type="domain" description="Amidohydrolase-related" evidence="1">
    <location>
        <begin position="97"/>
        <end position="371"/>
    </location>
</feature>
<gene>
    <name evidence="2" type="ORF">PNAL_LOCUS8593</name>
</gene>
<dbReference type="InterPro" id="IPR006680">
    <property type="entry name" value="Amidohydro-rel"/>
</dbReference>
<protein>
    <recommendedName>
        <fullName evidence="1">Amidohydrolase-related domain-containing protein</fullName>
    </recommendedName>
</protein>
<dbReference type="Gene3D" id="3.20.20.140">
    <property type="entry name" value="Metal-dependent hydrolases"/>
    <property type="match status" value="1"/>
</dbReference>
<evidence type="ECO:0000313" key="3">
    <source>
        <dbReference type="Proteomes" id="UP001153461"/>
    </source>
</evidence>
<dbReference type="OrthoDB" id="427518at2759"/>
<evidence type="ECO:0000259" key="1">
    <source>
        <dbReference type="Pfam" id="PF04909"/>
    </source>
</evidence>
<dbReference type="PANTHER" id="PTHR35563:SF2">
    <property type="entry name" value="BARREL METAL-DEPENDENT HYDROLASE, PUTATIVE (AFU_ORTHOLOGUE AFUA_1G16240)-RELATED"/>
    <property type="match status" value="1"/>
</dbReference>
<dbReference type="Pfam" id="PF04909">
    <property type="entry name" value="Amidohydro_2"/>
    <property type="match status" value="1"/>
</dbReference>
<dbReference type="InterPro" id="IPR052358">
    <property type="entry name" value="Aro_Compnd_Degr_Hydrolases"/>
</dbReference>
<dbReference type="SUPFAM" id="SSF51556">
    <property type="entry name" value="Metallo-dependent hydrolases"/>
    <property type="match status" value="1"/>
</dbReference>
<dbReference type="EMBL" id="CAJVNV010000577">
    <property type="protein sequence ID" value="CAG8245150.1"/>
    <property type="molecule type" value="Genomic_DNA"/>
</dbReference>
<dbReference type="PANTHER" id="PTHR35563">
    <property type="entry name" value="BARREL METAL-DEPENDENT HYDROLASE, PUTATIVE (AFU_ORTHOLOGUE AFUA_1G16240)-RELATED"/>
    <property type="match status" value="1"/>
</dbReference>
<reference evidence="2" key="1">
    <citation type="submission" date="2021-07" db="EMBL/GenBank/DDBJ databases">
        <authorList>
            <person name="Branca A.L. A."/>
        </authorList>
    </citation>
    <scope>NUCLEOTIDE SEQUENCE</scope>
</reference>
<dbReference type="Proteomes" id="UP001153461">
    <property type="component" value="Unassembled WGS sequence"/>
</dbReference>
<dbReference type="AlphaFoldDB" id="A0A9W4N0M8"/>
<sequence length="375" mass="41964">MSPCWSCSPVSISPGFHFGLFFFCTCAYPFTIGNPPLSPFVYDPFGMLTAAQAKTNILRGHPSISFDIISTHVEQRRLTHGSSASVLLKQRLPPKSWDSHMHVVEPERFPISPTAVYKPTPHTFTEALAFESELGVENLVFVQPSVYGTDNSCLLDALRALGPSRGRGVVVVDPATVKPETLNEWHALGVRGLRINLQSVGKVMDKFELEGTLLRHAELARPRNWIIEIYLPLDMVPMVESILPRLDVRICIDHFGSPDLTSWDDDGSTFNPYSLQGFSSLISLLRAGRTYVKMSAPYRLSKDEQMRDLQAMAREFLSVAPKRVIYATDWPHTRFSSVDIGPFTECCLELCATKPGLAERLFRRNTEEMLGVDSD</sequence>
<organism evidence="2 3">
    <name type="scientific">Penicillium nalgiovense</name>
    <dbReference type="NCBI Taxonomy" id="60175"/>
    <lineage>
        <taxon>Eukaryota</taxon>
        <taxon>Fungi</taxon>
        <taxon>Dikarya</taxon>
        <taxon>Ascomycota</taxon>
        <taxon>Pezizomycotina</taxon>
        <taxon>Eurotiomycetes</taxon>
        <taxon>Eurotiomycetidae</taxon>
        <taxon>Eurotiales</taxon>
        <taxon>Aspergillaceae</taxon>
        <taxon>Penicillium</taxon>
    </lineage>
</organism>
<accession>A0A9W4N0M8</accession>
<name>A0A9W4N0M8_PENNA</name>
<proteinExistence type="predicted"/>
<dbReference type="GO" id="GO:0016787">
    <property type="term" value="F:hydrolase activity"/>
    <property type="evidence" value="ECO:0007669"/>
    <property type="project" value="InterPro"/>
</dbReference>
<evidence type="ECO:0000313" key="2">
    <source>
        <dbReference type="EMBL" id="CAG8245150.1"/>
    </source>
</evidence>
<comment type="caution">
    <text evidence="2">The sequence shown here is derived from an EMBL/GenBank/DDBJ whole genome shotgun (WGS) entry which is preliminary data.</text>
</comment>